<feature type="transmembrane region" description="Helical" evidence="1">
    <location>
        <begin position="12"/>
        <end position="32"/>
    </location>
</feature>
<evidence type="ECO:0000313" key="2">
    <source>
        <dbReference type="EMBL" id="MDP8186276.1"/>
    </source>
</evidence>
<evidence type="ECO:0008006" key="4">
    <source>
        <dbReference type="Google" id="ProtNLM"/>
    </source>
</evidence>
<dbReference type="AlphaFoldDB" id="A0AAW8CLU3"/>
<gene>
    <name evidence="2" type="ORF">QJU78_00565</name>
</gene>
<comment type="caution">
    <text evidence="2">The sequence shown here is derived from an EMBL/GenBank/DDBJ whole genome shotgun (WGS) entry which is preliminary data.</text>
</comment>
<name>A0AAW8CLU3_9PAST</name>
<accession>A0AAW8CLU3</accession>
<keyword evidence="1" id="KW-0472">Membrane</keyword>
<protein>
    <recommendedName>
        <fullName evidence="4">Transmembrane protein</fullName>
    </recommendedName>
</protein>
<feature type="transmembrane region" description="Helical" evidence="1">
    <location>
        <begin position="70"/>
        <end position="90"/>
    </location>
</feature>
<sequence length="149" mass="16763">MEEKSEIEQAIKGIILFVLASLVGIPLLLIAIPVLYLIALFQMPSIVNIIITSLFAFLLRKKIKRKLSRFLTFIFISFLLGINIRLPSVINDIYLSRMTSEKIVSKLDLPYGTKVKLNSNITLIYKSEPLESSVTLGGNEGCMCTYYLS</sequence>
<keyword evidence="1" id="KW-1133">Transmembrane helix</keyword>
<reference evidence="2" key="1">
    <citation type="journal article" date="2023" name="Front. Microbiol.">
        <title>Phylogeography and host specificity of Pasteurellaceae pathogenic to sea-farmed fish in the north-east Atlantic.</title>
        <authorList>
            <person name="Gulla S."/>
            <person name="Colquhoun D.J."/>
            <person name="Olsen A.B."/>
            <person name="Spilsberg B."/>
            <person name="Lagesen K."/>
            <person name="Aakesson C.P."/>
            <person name="Strom S."/>
            <person name="Manji F."/>
            <person name="Birkbeck T.H."/>
            <person name="Nilsen H.K."/>
        </authorList>
    </citation>
    <scope>NUCLEOTIDE SEQUENCE</scope>
    <source>
        <strain evidence="2">VIB1234</strain>
    </source>
</reference>
<organism evidence="2 3">
    <name type="scientific">Pasteurella atlantica</name>
    <dbReference type="NCBI Taxonomy" id="2827233"/>
    <lineage>
        <taxon>Bacteria</taxon>
        <taxon>Pseudomonadati</taxon>
        <taxon>Pseudomonadota</taxon>
        <taxon>Gammaproteobacteria</taxon>
        <taxon>Pasteurellales</taxon>
        <taxon>Pasteurellaceae</taxon>
        <taxon>Pasteurella</taxon>
    </lineage>
</organism>
<feature type="transmembrane region" description="Helical" evidence="1">
    <location>
        <begin position="38"/>
        <end position="58"/>
    </location>
</feature>
<dbReference type="RefSeq" id="WP_211596939.1">
    <property type="nucleotide sequence ID" value="NZ_JAGRQI010000001.1"/>
</dbReference>
<dbReference type="EMBL" id="JASAYJ010000001">
    <property type="protein sequence ID" value="MDP8186276.1"/>
    <property type="molecule type" value="Genomic_DNA"/>
</dbReference>
<dbReference type="Proteomes" id="UP001230466">
    <property type="component" value="Unassembled WGS sequence"/>
</dbReference>
<evidence type="ECO:0000313" key="3">
    <source>
        <dbReference type="Proteomes" id="UP001230466"/>
    </source>
</evidence>
<proteinExistence type="predicted"/>
<evidence type="ECO:0000256" key="1">
    <source>
        <dbReference type="SAM" id="Phobius"/>
    </source>
</evidence>
<keyword evidence="1" id="KW-0812">Transmembrane</keyword>